<dbReference type="AlphaFoldDB" id="T1HXV3"/>
<dbReference type="PANTHER" id="PTHR13205:SF15">
    <property type="entry name" value="DOLICHOL KINASE"/>
    <property type="match status" value="1"/>
</dbReference>
<evidence type="ECO:0000256" key="3">
    <source>
        <dbReference type="ARBA" id="ARBA00012132"/>
    </source>
</evidence>
<dbReference type="Proteomes" id="UP000015103">
    <property type="component" value="Unassembled WGS sequence"/>
</dbReference>
<keyword evidence="11" id="KW-1185">Reference proteome</keyword>
<evidence type="ECO:0000256" key="5">
    <source>
        <dbReference type="ARBA" id="ARBA00022692"/>
    </source>
</evidence>
<evidence type="ECO:0000256" key="7">
    <source>
        <dbReference type="ARBA" id="ARBA00022824"/>
    </source>
</evidence>
<dbReference type="GO" id="GO:0005789">
    <property type="term" value="C:endoplasmic reticulum membrane"/>
    <property type="evidence" value="ECO:0007669"/>
    <property type="project" value="UniProtKB-SubCell"/>
</dbReference>
<proteinExistence type="inferred from homology"/>
<evidence type="ECO:0000313" key="10">
    <source>
        <dbReference type="EnsemblMetazoa" id="RPRC008873-PA"/>
    </source>
</evidence>
<reference evidence="10" key="1">
    <citation type="submission" date="2015-05" db="UniProtKB">
        <authorList>
            <consortium name="EnsemblMetazoa"/>
        </authorList>
    </citation>
    <scope>IDENTIFICATION</scope>
</reference>
<dbReference type="InParanoid" id="T1HXV3"/>
<dbReference type="PROSITE" id="PS51257">
    <property type="entry name" value="PROKAR_LIPOPROTEIN"/>
    <property type="match status" value="1"/>
</dbReference>
<dbReference type="EnsemblMetazoa" id="RPRC008873-RA">
    <property type="protein sequence ID" value="RPRC008873-PA"/>
    <property type="gene ID" value="RPRC008873"/>
</dbReference>
<dbReference type="EMBL" id="ACPB03017556">
    <property type="status" value="NOT_ANNOTATED_CDS"/>
    <property type="molecule type" value="Genomic_DNA"/>
</dbReference>
<sequence>MKFADEKDEGPVALTPVYLLVGCALPLWLYPVTNISESDILPLISGLLTVGVGDSAASICGSLVGKNKWPGSKKTKEGTAACFLSQLFLVIALIQFDLAHQADLWYAIFFKTVISTIFSPGFEIVFLSKQSESLIALAL</sequence>
<evidence type="ECO:0000256" key="2">
    <source>
        <dbReference type="ARBA" id="ARBA00010794"/>
    </source>
</evidence>
<evidence type="ECO:0000256" key="6">
    <source>
        <dbReference type="ARBA" id="ARBA00022777"/>
    </source>
</evidence>
<evidence type="ECO:0000256" key="4">
    <source>
        <dbReference type="ARBA" id="ARBA00022679"/>
    </source>
</evidence>
<organism evidence="10 11">
    <name type="scientific">Rhodnius prolixus</name>
    <name type="common">Triatomid bug</name>
    <dbReference type="NCBI Taxonomy" id="13249"/>
    <lineage>
        <taxon>Eukaryota</taxon>
        <taxon>Metazoa</taxon>
        <taxon>Ecdysozoa</taxon>
        <taxon>Arthropoda</taxon>
        <taxon>Hexapoda</taxon>
        <taxon>Insecta</taxon>
        <taxon>Pterygota</taxon>
        <taxon>Neoptera</taxon>
        <taxon>Paraneoptera</taxon>
        <taxon>Hemiptera</taxon>
        <taxon>Heteroptera</taxon>
        <taxon>Panheteroptera</taxon>
        <taxon>Cimicomorpha</taxon>
        <taxon>Reduviidae</taxon>
        <taxon>Triatominae</taxon>
        <taxon>Rhodnius</taxon>
    </lineage>
</organism>
<dbReference type="HOGENOM" id="CLU_1847584_0_0_1"/>
<dbReference type="PANTHER" id="PTHR13205">
    <property type="entry name" value="TRANSMEMBRANE PROTEIN 15-RELATED"/>
    <property type="match status" value="1"/>
</dbReference>
<protein>
    <recommendedName>
        <fullName evidence="3">dolichol kinase</fullName>
        <ecNumber evidence="3">2.7.1.108</ecNumber>
    </recommendedName>
</protein>
<evidence type="ECO:0000256" key="1">
    <source>
        <dbReference type="ARBA" id="ARBA00004477"/>
    </source>
</evidence>
<evidence type="ECO:0000313" key="11">
    <source>
        <dbReference type="Proteomes" id="UP000015103"/>
    </source>
</evidence>
<name>T1HXV3_RHOPR</name>
<evidence type="ECO:0000256" key="9">
    <source>
        <dbReference type="ARBA" id="ARBA00023136"/>
    </source>
</evidence>
<dbReference type="VEuPathDB" id="VectorBase:RPRC008873"/>
<comment type="similarity">
    <text evidence="2">Belongs to the polyprenol kinase family.</text>
</comment>
<keyword evidence="9" id="KW-0472">Membrane</keyword>
<dbReference type="GO" id="GO:0004168">
    <property type="term" value="F:dolichol kinase activity"/>
    <property type="evidence" value="ECO:0007669"/>
    <property type="project" value="UniProtKB-EC"/>
</dbReference>
<keyword evidence="4" id="KW-0808">Transferase</keyword>
<evidence type="ECO:0000256" key="8">
    <source>
        <dbReference type="ARBA" id="ARBA00022989"/>
    </source>
</evidence>
<comment type="subcellular location">
    <subcellularLocation>
        <location evidence="1">Endoplasmic reticulum membrane</location>
        <topology evidence="1">Multi-pass membrane protein</topology>
    </subcellularLocation>
</comment>
<dbReference type="EC" id="2.7.1.108" evidence="3"/>
<keyword evidence="6" id="KW-0418">Kinase</keyword>
<dbReference type="STRING" id="13249.T1HXV3"/>
<keyword evidence="5" id="KW-0812">Transmembrane</keyword>
<dbReference type="GO" id="GO:0043048">
    <property type="term" value="P:dolichyl monophosphate biosynthetic process"/>
    <property type="evidence" value="ECO:0007669"/>
    <property type="project" value="TreeGrafter"/>
</dbReference>
<dbReference type="eggNOG" id="KOG2468">
    <property type="taxonomic scope" value="Eukaryota"/>
</dbReference>
<dbReference type="InterPro" id="IPR032974">
    <property type="entry name" value="Polypren_kinase"/>
</dbReference>
<accession>T1HXV3</accession>
<keyword evidence="8" id="KW-1133">Transmembrane helix</keyword>
<keyword evidence="7" id="KW-0256">Endoplasmic reticulum</keyword>